<proteinExistence type="predicted"/>
<keyword evidence="2" id="KW-1185">Reference proteome</keyword>
<dbReference type="STRING" id="619304.SAMN05421760_102186"/>
<dbReference type="Proteomes" id="UP000185999">
    <property type="component" value="Unassembled WGS sequence"/>
</dbReference>
<dbReference type="EMBL" id="FTOE01000002">
    <property type="protein sequence ID" value="SIS56419.1"/>
    <property type="molecule type" value="Genomic_DNA"/>
</dbReference>
<accession>A0A1N7K4C9</accession>
<evidence type="ECO:0000313" key="2">
    <source>
        <dbReference type="Proteomes" id="UP000185999"/>
    </source>
</evidence>
<reference evidence="2" key="1">
    <citation type="submission" date="2017-01" db="EMBL/GenBank/DDBJ databases">
        <authorList>
            <person name="Varghese N."/>
            <person name="Submissions S."/>
        </authorList>
    </citation>
    <scope>NUCLEOTIDE SEQUENCE [LARGE SCALE GENOMIC DNA]</scope>
    <source>
        <strain evidence="2">DSM 22306</strain>
    </source>
</reference>
<gene>
    <name evidence="1" type="ORF">SAMN05421760_102186</name>
</gene>
<dbReference type="AlphaFoldDB" id="A0A1N7K4C9"/>
<organism evidence="1 2">
    <name type="scientific">Neptunomonas antarctica</name>
    <dbReference type="NCBI Taxonomy" id="619304"/>
    <lineage>
        <taxon>Bacteria</taxon>
        <taxon>Pseudomonadati</taxon>
        <taxon>Pseudomonadota</taxon>
        <taxon>Gammaproteobacteria</taxon>
        <taxon>Oceanospirillales</taxon>
        <taxon>Oceanospirillaceae</taxon>
        <taxon>Neptunomonas</taxon>
    </lineage>
</organism>
<evidence type="ECO:0000313" key="1">
    <source>
        <dbReference type="EMBL" id="SIS56419.1"/>
    </source>
</evidence>
<protein>
    <submittedName>
        <fullName evidence="1">Uncharacterized protein</fullName>
    </submittedName>
</protein>
<sequence>MARFCTPVIIAVLGIVQHDLSPQRLLTPVNGQETIIIKLNL</sequence>
<name>A0A1N7K4C9_9GAMM</name>